<sequence length="981" mass="102231">MPSNGACQWSSFGFNGTPAFGSATFPAPPIQHTRNSSFADMIVMTSLNLHTFEDLTSDTRSSWLSLSYHITQPRSRPRLRTPQHRQATRSRVFNGSTVQPGRVITRAERERRQLSTGLSAYQDEYTFGYLWRKVKHSAQPYPIKVIDKLRTHLAPDTSAGFSDIAIQGYTDLRNHWQPYPLRPYILASIFFLIVFGSLNVVTTYLLNLSRANGQCSPLISYIPVTYTVTQYVTPSISTSVQPAATTIFATSTSTRTLTVVMSQVSQVTSASDPITANSIFSYVVESGTTSWFNGVSPSSGQRLVTVTSTIYMHSSSVTPASIEPASVMPASLTLDTATLYPPPYVSTTYSAPDSDTTITTTTTRFTTTTVPNVVTLTRSSFTPIGSAGWNSTMSNIVGGTEFRHQLVSGVPTTVTGTIYWSTGTKITSTSFTTLTTTLTDSLMNTLTLTPVTSSSSVQSATASGSGSDTSLTSASDPVTSSTVLVAPAATTSPIAWSIVPASYGGFPEPSSSEIQVSPITASTTSTSQLTTLATSTIAGSSNSGVVAASQVSSSSTGSQTRSSSIADSSSLTVANSASSLMFTTATGTTAPSSVSGTSVSLSSISGIPASSAPVFSPIPYGTFSQPVPSSSLAISPTNASSSQTVYSTLATSSSGVTQLPATSSASVQASASVTGSSSSGGPEYATSASSVNGPSTSSAVTGGTATNSASMSTSLISTATSSDASTSAQSSSSSQPSSTSSTPSTTAASSTISTASPTPSVCGEHGNFTMTFDDLPNFSTSDVNNTDITQAPPIFNGYHHFAFSNGYVYAPPPSDPFTPHSSPHLAVFLGNASGNGSDNTPSAMAPTSGMIRPGEFGDGSVAPVSAYWFNAYNVWLGCDNPGPEPCTYVVTAYAWNAATSNEQQVTTENVTTPGCPGLHDCQLQQVTFPSSFNGLSGLQIQAYRGQDQVMFFMDDVSMGWYNNTCAAGLQRLRSPRGSFKR</sequence>
<evidence type="ECO:0000256" key="2">
    <source>
        <dbReference type="SAM" id="Phobius"/>
    </source>
</evidence>
<dbReference type="AlphaFoldDB" id="A0A6H0XNU9"/>
<feature type="region of interest" description="Disordered" evidence="1">
    <location>
        <begin position="454"/>
        <end position="476"/>
    </location>
</feature>
<dbReference type="InterPro" id="IPR052109">
    <property type="entry name" value="SRRM_Domain-Containing"/>
</dbReference>
<dbReference type="Pfam" id="PF24086">
    <property type="entry name" value="DUF7371"/>
    <property type="match status" value="1"/>
</dbReference>
<keyword evidence="2" id="KW-0812">Transmembrane</keyword>
<name>A0A6H0XNU9_9PEZI</name>
<organism evidence="4 5">
    <name type="scientific">Peltaster fructicola</name>
    <dbReference type="NCBI Taxonomy" id="286661"/>
    <lineage>
        <taxon>Eukaryota</taxon>
        <taxon>Fungi</taxon>
        <taxon>Dikarya</taxon>
        <taxon>Ascomycota</taxon>
        <taxon>Pezizomycotina</taxon>
        <taxon>Dothideomycetes</taxon>
        <taxon>Dothideomycetes incertae sedis</taxon>
        <taxon>Peltaster</taxon>
    </lineage>
</organism>
<feature type="compositionally biased region" description="Low complexity" evidence="1">
    <location>
        <begin position="693"/>
        <end position="709"/>
    </location>
</feature>
<accession>A0A6H0XNU9</accession>
<dbReference type="InterPro" id="IPR055795">
    <property type="entry name" value="DUF7371"/>
</dbReference>
<feature type="region of interest" description="Disordered" evidence="1">
    <location>
        <begin position="672"/>
        <end position="709"/>
    </location>
</feature>
<evidence type="ECO:0000256" key="1">
    <source>
        <dbReference type="SAM" id="MobiDB-lite"/>
    </source>
</evidence>
<dbReference type="GO" id="GO:0003729">
    <property type="term" value="F:mRNA binding"/>
    <property type="evidence" value="ECO:0007669"/>
    <property type="project" value="TreeGrafter"/>
</dbReference>
<reference evidence="4 5" key="1">
    <citation type="journal article" date="2016" name="Sci. Rep.">
        <title>Peltaster fructicola genome reveals evolution from an invasive phytopathogen to an ectophytic parasite.</title>
        <authorList>
            <person name="Xu C."/>
            <person name="Chen H."/>
            <person name="Gleason M.L."/>
            <person name="Xu J.R."/>
            <person name="Liu H."/>
            <person name="Zhang R."/>
            <person name="Sun G."/>
        </authorList>
    </citation>
    <scope>NUCLEOTIDE SEQUENCE [LARGE SCALE GENOMIC DNA]</scope>
    <source>
        <strain evidence="4 5">LNHT1506</strain>
    </source>
</reference>
<protein>
    <recommendedName>
        <fullName evidence="3">DUF7371 domain-containing protein</fullName>
    </recommendedName>
</protein>
<dbReference type="PANTHER" id="PTHR34755">
    <property type="entry name" value="SERINE/ARGININE REPETITIVE MATRIX PROTEIN 3-RELATED"/>
    <property type="match status" value="1"/>
</dbReference>
<keyword evidence="2" id="KW-0472">Membrane</keyword>
<feature type="transmembrane region" description="Helical" evidence="2">
    <location>
        <begin position="184"/>
        <end position="206"/>
    </location>
</feature>
<feature type="compositionally biased region" description="Low complexity" evidence="1">
    <location>
        <begin position="722"/>
        <end position="760"/>
    </location>
</feature>
<dbReference type="EMBL" id="CP051139">
    <property type="protein sequence ID" value="QIW96330.1"/>
    <property type="molecule type" value="Genomic_DNA"/>
</dbReference>
<keyword evidence="2" id="KW-1133">Transmembrane helix</keyword>
<feature type="region of interest" description="Disordered" evidence="1">
    <location>
        <begin position="722"/>
        <end position="762"/>
    </location>
</feature>
<dbReference type="OrthoDB" id="5385013at2759"/>
<feature type="domain" description="DUF7371" evidence="3">
    <location>
        <begin position="764"/>
        <end position="971"/>
    </location>
</feature>
<evidence type="ECO:0000313" key="4">
    <source>
        <dbReference type="EMBL" id="QIW96330.1"/>
    </source>
</evidence>
<dbReference type="PANTHER" id="PTHR34755:SF3">
    <property type="entry name" value="SERINE_ARGININE REPETITIVE MATRIX PROTEIN 2"/>
    <property type="match status" value="1"/>
</dbReference>
<gene>
    <name evidence="4" type="ORF">AMS68_001848</name>
</gene>
<dbReference type="Proteomes" id="UP000503462">
    <property type="component" value="Chromosome 1"/>
</dbReference>
<keyword evidence="5" id="KW-1185">Reference proteome</keyword>
<proteinExistence type="predicted"/>
<evidence type="ECO:0000259" key="3">
    <source>
        <dbReference type="Pfam" id="PF24086"/>
    </source>
</evidence>
<evidence type="ECO:0000313" key="5">
    <source>
        <dbReference type="Proteomes" id="UP000503462"/>
    </source>
</evidence>